<dbReference type="EMBL" id="CP004353">
    <property type="protein sequence ID" value="AHI22836.1"/>
    <property type="molecule type" value="Genomic_DNA"/>
</dbReference>
<dbReference type="PATRIC" id="fig|1224164.3.peg.1455"/>
<evidence type="ECO:0000259" key="1">
    <source>
        <dbReference type="Pfam" id="PF09348"/>
    </source>
</evidence>
<feature type="domain" description="DUF1990" evidence="1">
    <location>
        <begin position="28"/>
        <end position="195"/>
    </location>
</feature>
<dbReference type="AlphaFoldDB" id="W5Y0Q4"/>
<name>W5Y0Q4_9CORY</name>
<keyword evidence="3" id="KW-1185">Reference proteome</keyword>
<evidence type="ECO:0000313" key="2">
    <source>
        <dbReference type="EMBL" id="AHI22836.1"/>
    </source>
</evidence>
<dbReference type="Pfam" id="PF09348">
    <property type="entry name" value="DUF1990"/>
    <property type="match status" value="1"/>
</dbReference>
<accession>W5Y0Q4</accession>
<dbReference type="KEGG" id="cvt:B843_07255"/>
<organism evidence="2 3">
    <name type="scientific">Corynebacterium vitaeruminis DSM 20294</name>
    <dbReference type="NCBI Taxonomy" id="1224164"/>
    <lineage>
        <taxon>Bacteria</taxon>
        <taxon>Bacillati</taxon>
        <taxon>Actinomycetota</taxon>
        <taxon>Actinomycetes</taxon>
        <taxon>Mycobacteriales</taxon>
        <taxon>Corynebacteriaceae</taxon>
        <taxon>Corynebacterium</taxon>
    </lineage>
</organism>
<dbReference type="InterPro" id="IPR018960">
    <property type="entry name" value="DUF1990"/>
</dbReference>
<sequence>MHTPSSLTYPDRLLLSSVALARGEDVAVPGRRWHKDVYSREVGRGIEAFRSLVVAHRLFDVHRAAGLRACREGTLLRLRLGPLLNPCSILVDRLYSSDGAPWASTSDVQEELAALNERVELPVFAGSRAEYVFVYGTLPRHVETGEEAFIIALGADDTVTVTIRAVSAPGWWAARLCPPLTRLGQKLLTRRYLRAYERFGRAGSRPG</sequence>
<reference evidence="2 3" key="1">
    <citation type="submission" date="2013-02" db="EMBL/GenBank/DDBJ databases">
        <title>The complete genome sequence of Corynebacterium vitaeruminis DSM 20294.</title>
        <authorList>
            <person name="Ruckert C."/>
            <person name="Albersmeier A."/>
            <person name="Kalinowski J."/>
        </authorList>
    </citation>
    <scope>NUCLEOTIDE SEQUENCE [LARGE SCALE GENOMIC DNA]</scope>
    <source>
        <strain evidence="3">ATCC 10234</strain>
    </source>
</reference>
<proteinExistence type="predicted"/>
<dbReference type="STRING" id="1224164.B843_07255"/>
<evidence type="ECO:0000313" key="3">
    <source>
        <dbReference type="Proteomes" id="UP000019222"/>
    </source>
</evidence>
<dbReference type="RefSeq" id="WP_025252859.1">
    <property type="nucleotide sequence ID" value="NZ_CP004353.1"/>
</dbReference>
<dbReference type="eggNOG" id="COG4762">
    <property type="taxonomic scope" value="Bacteria"/>
</dbReference>
<protein>
    <recommendedName>
        <fullName evidence="1">DUF1990 domain-containing protein</fullName>
    </recommendedName>
</protein>
<dbReference type="HOGENOM" id="CLU_080841_1_1_11"/>
<gene>
    <name evidence="2" type="ORF">B843_07255</name>
</gene>
<dbReference type="Proteomes" id="UP000019222">
    <property type="component" value="Chromosome"/>
</dbReference>